<dbReference type="PANTHER" id="PTHR10083:SF374">
    <property type="entry name" value="BPTI_KUNITZ INHIBITOR DOMAIN-CONTAINING PROTEIN"/>
    <property type="match status" value="1"/>
</dbReference>
<evidence type="ECO:0000256" key="1">
    <source>
        <dbReference type="ARBA" id="ARBA00023157"/>
    </source>
</evidence>
<dbReference type="Ensembl" id="ENSVKKT00000000864.1">
    <property type="protein sequence ID" value="ENSVKKP00000000833.1"/>
    <property type="gene ID" value="ENSVKKG00000000710.1"/>
</dbReference>
<evidence type="ECO:0000313" key="4">
    <source>
        <dbReference type="Proteomes" id="UP000694545"/>
    </source>
</evidence>
<dbReference type="InterPro" id="IPR036880">
    <property type="entry name" value="Kunitz_BPTI_sf"/>
</dbReference>
<dbReference type="CDD" id="cd00109">
    <property type="entry name" value="Kunitz-type"/>
    <property type="match status" value="1"/>
</dbReference>
<dbReference type="Pfam" id="PF00014">
    <property type="entry name" value="Kunitz_BPTI"/>
    <property type="match status" value="1"/>
</dbReference>
<keyword evidence="4" id="KW-1185">Reference proteome</keyword>
<dbReference type="AlphaFoldDB" id="A0A8D2IVZ4"/>
<keyword evidence="1" id="KW-1015">Disulfide bond</keyword>
<evidence type="ECO:0000259" key="2">
    <source>
        <dbReference type="PROSITE" id="PS50279"/>
    </source>
</evidence>
<feature type="domain" description="BPTI/Kunitz inhibitor" evidence="2">
    <location>
        <begin position="31"/>
        <end position="76"/>
    </location>
</feature>
<protein>
    <recommendedName>
        <fullName evidence="2">BPTI/Kunitz inhibitor domain-containing protein</fullName>
    </recommendedName>
</protein>
<dbReference type="GO" id="GO:0004867">
    <property type="term" value="F:serine-type endopeptidase inhibitor activity"/>
    <property type="evidence" value="ECO:0007669"/>
    <property type="project" value="InterPro"/>
</dbReference>
<dbReference type="Gene3D" id="4.10.410.10">
    <property type="entry name" value="Pancreatic trypsin inhibitor Kunitz domain"/>
    <property type="match status" value="1"/>
</dbReference>
<dbReference type="SUPFAM" id="SSF57362">
    <property type="entry name" value="BPTI-like"/>
    <property type="match status" value="1"/>
</dbReference>
<dbReference type="PANTHER" id="PTHR10083">
    <property type="entry name" value="KUNITZ-TYPE PROTEASE INHIBITOR-RELATED"/>
    <property type="match status" value="1"/>
</dbReference>
<dbReference type="InterPro" id="IPR050098">
    <property type="entry name" value="TFPI/VKTCI-like"/>
</dbReference>
<proteinExistence type="predicted"/>
<reference evidence="3" key="1">
    <citation type="submission" date="2025-08" db="UniProtKB">
        <authorList>
            <consortium name="Ensembl"/>
        </authorList>
    </citation>
    <scope>IDENTIFICATION</scope>
</reference>
<sequence length="93" mass="10713">MSLVQRSWKIVLAASPFFSICLWNSSDLATCEQPRDRGPCTESFPRFYYDAHSKNCSAFDFGSCNGNRNNFMTIEDLEWCLMFLPEKADRLPS</sequence>
<dbReference type="SMART" id="SM00131">
    <property type="entry name" value="KU"/>
    <property type="match status" value="1"/>
</dbReference>
<accession>A0A8D2IVZ4</accession>
<dbReference type="PROSITE" id="PS50279">
    <property type="entry name" value="BPTI_KUNITZ_2"/>
    <property type="match status" value="1"/>
</dbReference>
<name>A0A8D2IVZ4_VARKO</name>
<dbReference type="GO" id="GO:0005615">
    <property type="term" value="C:extracellular space"/>
    <property type="evidence" value="ECO:0007669"/>
    <property type="project" value="TreeGrafter"/>
</dbReference>
<evidence type="ECO:0000313" key="3">
    <source>
        <dbReference type="Ensembl" id="ENSVKKP00000000833.1"/>
    </source>
</evidence>
<organism evidence="3 4">
    <name type="scientific">Varanus komodoensis</name>
    <name type="common">Komodo dragon</name>
    <dbReference type="NCBI Taxonomy" id="61221"/>
    <lineage>
        <taxon>Eukaryota</taxon>
        <taxon>Metazoa</taxon>
        <taxon>Chordata</taxon>
        <taxon>Craniata</taxon>
        <taxon>Vertebrata</taxon>
        <taxon>Euteleostomi</taxon>
        <taxon>Lepidosauria</taxon>
        <taxon>Squamata</taxon>
        <taxon>Bifurcata</taxon>
        <taxon>Unidentata</taxon>
        <taxon>Episquamata</taxon>
        <taxon>Toxicofera</taxon>
        <taxon>Anguimorpha</taxon>
        <taxon>Paleoanguimorpha</taxon>
        <taxon>Varanoidea</taxon>
        <taxon>Varanidae</taxon>
        <taxon>Varanus</taxon>
    </lineage>
</organism>
<dbReference type="Proteomes" id="UP000694545">
    <property type="component" value="Unplaced"/>
</dbReference>
<reference evidence="3" key="2">
    <citation type="submission" date="2025-09" db="UniProtKB">
        <authorList>
            <consortium name="Ensembl"/>
        </authorList>
    </citation>
    <scope>IDENTIFICATION</scope>
</reference>
<dbReference type="InterPro" id="IPR002223">
    <property type="entry name" value="Kunitz_BPTI"/>
</dbReference>